<keyword evidence="8" id="KW-1185">Reference proteome</keyword>
<keyword evidence="4" id="KW-0808">Transferase</keyword>
<dbReference type="Pfam" id="PF03705">
    <property type="entry name" value="CheR_N"/>
    <property type="match status" value="1"/>
</dbReference>
<reference evidence="7 8" key="1">
    <citation type="submission" date="2013-11" db="EMBL/GenBank/DDBJ databases">
        <title>Metagenomic analysis of a methanogenic consortium involved in long chain n-alkane degradation.</title>
        <authorList>
            <person name="Davidova I.A."/>
            <person name="Callaghan A.V."/>
            <person name="Wawrik B."/>
            <person name="Pruitt S."/>
            <person name="Marks C."/>
            <person name="Duncan K.E."/>
            <person name="Suflita J.M."/>
        </authorList>
    </citation>
    <scope>NUCLEOTIDE SEQUENCE [LARGE SCALE GENOMIC DNA]</scope>
    <source>
        <strain evidence="7 8">SPR</strain>
    </source>
</reference>
<keyword evidence="5" id="KW-0949">S-adenosyl-L-methionine</keyword>
<evidence type="ECO:0000313" key="7">
    <source>
        <dbReference type="EMBL" id="KIX15074.1"/>
    </source>
</evidence>
<dbReference type="Gene3D" id="3.40.50.150">
    <property type="entry name" value="Vaccinia Virus protein VP39"/>
    <property type="match status" value="1"/>
</dbReference>
<dbReference type="STRING" id="1429043.X474_04660"/>
<evidence type="ECO:0000313" key="8">
    <source>
        <dbReference type="Proteomes" id="UP000032233"/>
    </source>
</evidence>
<evidence type="ECO:0000256" key="5">
    <source>
        <dbReference type="ARBA" id="ARBA00022691"/>
    </source>
</evidence>
<organism evidence="7 8">
    <name type="scientific">Dethiosulfatarculus sandiegensis</name>
    <dbReference type="NCBI Taxonomy" id="1429043"/>
    <lineage>
        <taxon>Bacteria</taxon>
        <taxon>Pseudomonadati</taxon>
        <taxon>Thermodesulfobacteriota</taxon>
        <taxon>Desulfarculia</taxon>
        <taxon>Desulfarculales</taxon>
        <taxon>Desulfarculaceae</taxon>
        <taxon>Dethiosulfatarculus</taxon>
    </lineage>
</organism>
<dbReference type="PATRIC" id="fig|1429043.3.peg.993"/>
<protein>
    <recommendedName>
        <fullName evidence="2">protein-glutamate O-methyltransferase</fullName>
        <ecNumber evidence="2">2.1.1.80</ecNumber>
    </recommendedName>
</protein>
<proteinExistence type="predicted"/>
<evidence type="ECO:0000256" key="2">
    <source>
        <dbReference type="ARBA" id="ARBA00012534"/>
    </source>
</evidence>
<dbReference type="InterPro" id="IPR026024">
    <property type="entry name" value="Chemotaxis_MeTrfase_CheR"/>
</dbReference>
<gene>
    <name evidence="7" type="ORF">X474_04660</name>
</gene>
<comment type="caution">
    <text evidence="7">The sequence shown here is derived from an EMBL/GenBank/DDBJ whole genome shotgun (WGS) entry which is preliminary data.</text>
</comment>
<keyword evidence="3" id="KW-0489">Methyltransferase</keyword>
<dbReference type="PANTHER" id="PTHR24422">
    <property type="entry name" value="CHEMOTAXIS PROTEIN METHYLTRANSFERASE"/>
    <property type="match status" value="1"/>
</dbReference>
<dbReference type="InParanoid" id="A0A0D2JAA8"/>
<dbReference type="Gene3D" id="1.10.155.10">
    <property type="entry name" value="Chemotaxis receptor methyltransferase CheR, N-terminal domain"/>
    <property type="match status" value="1"/>
</dbReference>
<evidence type="ECO:0000256" key="3">
    <source>
        <dbReference type="ARBA" id="ARBA00022603"/>
    </source>
</evidence>
<dbReference type="AlphaFoldDB" id="A0A0D2JAA8"/>
<dbReference type="PANTHER" id="PTHR24422:SF19">
    <property type="entry name" value="CHEMOTAXIS PROTEIN METHYLTRANSFERASE"/>
    <property type="match status" value="1"/>
</dbReference>
<dbReference type="SMART" id="SM00138">
    <property type="entry name" value="MeTrc"/>
    <property type="match status" value="1"/>
</dbReference>
<sequence>MQPGQASGGIAISDAQYTKLASLVYSLCGINLGTSKKELLKARLVKRLRATGISDVRAYMNYLQQDADGSELISFLDCITTNKTDFFRENQHFDFLAGDILPNLKKLCGPNEPLRIWSAACSTGEEPYTLGIVLLENQSLWRDRGAEILASDISTKVLSHGKNGVYALERLVPIPRPILRTYFQRGVNRWEGHGRVRPQVRSLVEFKRINLMEPFTFEKPFHVIFCRNVMIYFDKPTREKLVGKFGECLVPGGYLFVGHSESLTGIEHKLKFVRPAVYRREV</sequence>
<evidence type="ECO:0000259" key="6">
    <source>
        <dbReference type="PROSITE" id="PS50123"/>
    </source>
</evidence>
<dbReference type="Proteomes" id="UP000032233">
    <property type="component" value="Unassembled WGS sequence"/>
</dbReference>
<dbReference type="InterPro" id="IPR050903">
    <property type="entry name" value="Bact_Chemotaxis_MeTrfase"/>
</dbReference>
<dbReference type="InterPro" id="IPR000780">
    <property type="entry name" value="CheR_MeTrfase"/>
</dbReference>
<accession>A0A0D2JAA8</accession>
<dbReference type="EMBL" id="AZAC01000004">
    <property type="protein sequence ID" value="KIX15074.1"/>
    <property type="molecule type" value="Genomic_DNA"/>
</dbReference>
<comment type="catalytic activity">
    <reaction evidence="1">
        <text>L-glutamyl-[protein] + S-adenosyl-L-methionine = [protein]-L-glutamate 5-O-methyl ester + S-adenosyl-L-homocysteine</text>
        <dbReference type="Rhea" id="RHEA:24452"/>
        <dbReference type="Rhea" id="RHEA-COMP:10208"/>
        <dbReference type="Rhea" id="RHEA-COMP:10311"/>
        <dbReference type="ChEBI" id="CHEBI:29973"/>
        <dbReference type="ChEBI" id="CHEBI:57856"/>
        <dbReference type="ChEBI" id="CHEBI:59789"/>
        <dbReference type="ChEBI" id="CHEBI:82795"/>
        <dbReference type="EC" id="2.1.1.80"/>
    </reaction>
</comment>
<evidence type="ECO:0000256" key="1">
    <source>
        <dbReference type="ARBA" id="ARBA00001541"/>
    </source>
</evidence>
<dbReference type="InterPro" id="IPR022641">
    <property type="entry name" value="CheR_N"/>
</dbReference>
<name>A0A0D2JAA8_9BACT</name>
<dbReference type="Pfam" id="PF01739">
    <property type="entry name" value="CheR"/>
    <property type="match status" value="1"/>
</dbReference>
<dbReference type="InterPro" id="IPR022642">
    <property type="entry name" value="CheR_C"/>
</dbReference>
<dbReference type="SUPFAM" id="SSF47757">
    <property type="entry name" value="Chemotaxis receptor methyltransferase CheR, N-terminal domain"/>
    <property type="match status" value="1"/>
</dbReference>
<dbReference type="PRINTS" id="PR00996">
    <property type="entry name" value="CHERMTFRASE"/>
</dbReference>
<dbReference type="SUPFAM" id="SSF53335">
    <property type="entry name" value="S-adenosyl-L-methionine-dependent methyltransferases"/>
    <property type="match status" value="1"/>
</dbReference>
<dbReference type="GO" id="GO:0008983">
    <property type="term" value="F:protein-glutamate O-methyltransferase activity"/>
    <property type="evidence" value="ECO:0007669"/>
    <property type="project" value="UniProtKB-EC"/>
</dbReference>
<dbReference type="InterPro" id="IPR036804">
    <property type="entry name" value="CheR_N_sf"/>
</dbReference>
<evidence type="ECO:0000256" key="4">
    <source>
        <dbReference type="ARBA" id="ARBA00022679"/>
    </source>
</evidence>
<feature type="domain" description="CheR-type methyltransferase" evidence="6">
    <location>
        <begin position="5"/>
        <end position="282"/>
    </location>
</feature>
<dbReference type="InterPro" id="IPR029063">
    <property type="entry name" value="SAM-dependent_MTases_sf"/>
</dbReference>
<dbReference type="PROSITE" id="PS50123">
    <property type="entry name" value="CHER"/>
    <property type="match status" value="1"/>
</dbReference>
<dbReference type="PIRSF" id="PIRSF000410">
    <property type="entry name" value="CheR"/>
    <property type="match status" value="1"/>
</dbReference>
<dbReference type="GO" id="GO:0032259">
    <property type="term" value="P:methylation"/>
    <property type="evidence" value="ECO:0007669"/>
    <property type="project" value="UniProtKB-KW"/>
</dbReference>
<dbReference type="EC" id="2.1.1.80" evidence="2"/>